<feature type="compositionally biased region" description="Low complexity" evidence="1">
    <location>
        <begin position="720"/>
        <end position="748"/>
    </location>
</feature>
<feature type="compositionally biased region" description="Basic and acidic residues" evidence="1">
    <location>
        <begin position="818"/>
        <end position="830"/>
    </location>
</feature>
<comment type="caution">
    <text evidence="3">The sequence shown here is derived from an EMBL/GenBank/DDBJ whole genome shotgun (WGS) entry which is preliminary data.</text>
</comment>
<feature type="compositionally biased region" description="Polar residues" evidence="1">
    <location>
        <begin position="688"/>
        <end position="701"/>
    </location>
</feature>
<feature type="compositionally biased region" description="Basic residues" evidence="1">
    <location>
        <begin position="753"/>
        <end position="763"/>
    </location>
</feature>
<feature type="region of interest" description="Disordered" evidence="1">
    <location>
        <begin position="816"/>
        <end position="895"/>
    </location>
</feature>
<dbReference type="PROSITE" id="PS50181">
    <property type="entry name" value="FBOX"/>
    <property type="match status" value="1"/>
</dbReference>
<feature type="compositionally biased region" description="Polar residues" evidence="1">
    <location>
        <begin position="577"/>
        <end position="606"/>
    </location>
</feature>
<organism evidence="3 4">
    <name type="scientific">Psilocybe cf. subviscida</name>
    <dbReference type="NCBI Taxonomy" id="2480587"/>
    <lineage>
        <taxon>Eukaryota</taxon>
        <taxon>Fungi</taxon>
        <taxon>Dikarya</taxon>
        <taxon>Basidiomycota</taxon>
        <taxon>Agaricomycotina</taxon>
        <taxon>Agaricomycetes</taxon>
        <taxon>Agaricomycetidae</taxon>
        <taxon>Agaricales</taxon>
        <taxon>Agaricineae</taxon>
        <taxon>Strophariaceae</taxon>
        <taxon>Psilocybe</taxon>
    </lineage>
</organism>
<dbReference type="InterPro" id="IPR001810">
    <property type="entry name" value="F-box_dom"/>
</dbReference>
<protein>
    <recommendedName>
        <fullName evidence="2">F-box domain-containing protein</fullName>
    </recommendedName>
</protein>
<dbReference type="AlphaFoldDB" id="A0A8H5BDN9"/>
<evidence type="ECO:0000256" key="1">
    <source>
        <dbReference type="SAM" id="MobiDB-lite"/>
    </source>
</evidence>
<accession>A0A8H5BDN9</accession>
<feature type="region of interest" description="Disordered" evidence="1">
    <location>
        <begin position="638"/>
        <end position="660"/>
    </location>
</feature>
<dbReference type="EMBL" id="JAACJJ010000028">
    <property type="protein sequence ID" value="KAF5320956.1"/>
    <property type="molecule type" value="Genomic_DNA"/>
</dbReference>
<name>A0A8H5BDN9_9AGAR</name>
<dbReference type="Gene3D" id="3.80.10.10">
    <property type="entry name" value="Ribonuclease Inhibitor"/>
    <property type="match status" value="1"/>
</dbReference>
<feature type="compositionally biased region" description="Basic and acidic residues" evidence="1">
    <location>
        <begin position="638"/>
        <end position="647"/>
    </location>
</feature>
<proteinExistence type="predicted"/>
<feature type="compositionally biased region" description="Gly residues" evidence="1">
    <location>
        <begin position="857"/>
        <end position="866"/>
    </location>
</feature>
<evidence type="ECO:0000259" key="2">
    <source>
        <dbReference type="PROSITE" id="PS50181"/>
    </source>
</evidence>
<feature type="compositionally biased region" description="Low complexity" evidence="1">
    <location>
        <begin position="831"/>
        <end position="856"/>
    </location>
</feature>
<dbReference type="OrthoDB" id="2847287at2759"/>
<evidence type="ECO:0000313" key="4">
    <source>
        <dbReference type="Proteomes" id="UP000567179"/>
    </source>
</evidence>
<feature type="compositionally biased region" description="Basic residues" evidence="1">
    <location>
        <begin position="710"/>
        <end position="719"/>
    </location>
</feature>
<dbReference type="InterPro" id="IPR032675">
    <property type="entry name" value="LRR_dom_sf"/>
</dbReference>
<feature type="region of interest" description="Disordered" evidence="1">
    <location>
        <begin position="318"/>
        <end position="354"/>
    </location>
</feature>
<keyword evidence="4" id="KW-1185">Reference proteome</keyword>
<gene>
    <name evidence="3" type="ORF">D9619_000393</name>
</gene>
<evidence type="ECO:0000313" key="3">
    <source>
        <dbReference type="EMBL" id="KAF5320956.1"/>
    </source>
</evidence>
<feature type="region of interest" description="Disordered" evidence="1">
    <location>
        <begin position="680"/>
        <end position="800"/>
    </location>
</feature>
<sequence>MFRAHSASPVCGLKRLLSLKSQKQQSPASQRPPTCGTPLERLPAHVLYDIGHSIDTRDVLHLSLCSHQLRIALIPLLYATVELKTNKHCKTSLLALSKNHDVTQYIRRLIVRPNSLQWTEPGDEVDEDGVASLVAAMASAGHLRALEAFEWDGIEMPHDAMWLALRKSCRSLRRISTTIGEGSLSASSPLWDFSDLRQVALNVKCHSLDWLAEGLPKTEKLPRKFWAMLLERCPRLEDLTIGGSAPSPRIFDVRHVTAGRWPRLRSISLGGMVLISTSSADHQQQKKDDAAFQDFFTLHTSLRNITLQHAEGSAHVPSVFSFPSPSSSSHPQSSQWPPRSQSLPQPLPRLESFSGPLRLARSLPTHTRMRTLRRLTLTALHHSASAFPPTCAVLQEEFGALRELGVWVDLSFGQQVSSASGGGGLGMGIGRRSAERERAEKGGRFDDMLMLRALLAGCPRLTHLDLACFTRPTFSFREFSRTLQTSAPYLESFTLVKMHKSSEDSEFAGPSGVSPKAAVRLAAENPRLRSFRICTTLDAWLNPREGRVKVLGVYEVVNSSAGAALSASGASLQDVSSSRESIMSGPQSAPASVTHFPPSSGSQPMASTAAMLHAHEYGQRNLTGRMYSRHLVVPVAPKERPLSHGGRDGATAPPSSFPQNLTQSMYASLSRVGSITSTVASHAHSHSRPQSYYANSYTGHSESSHDHSQAHGHHLHHHQSLQFQIPLPQPHQQQQQTAAAAATTTPAASHSRWGSRLRGHRRGASSGDATGSASASVSPSAWGSAPTAGSGSGSRSRRSSISNVVGSIAYALVGMKHGHGDKEKEKDRRGSVVSSHGSTTTASTGAASSVSRSASGSGSGSSGGGSPVVAGHEPGYPPNKSASASASTEDGFVLV</sequence>
<feature type="compositionally biased region" description="Low complexity" evidence="1">
    <location>
        <begin position="318"/>
        <end position="344"/>
    </location>
</feature>
<reference evidence="3 4" key="1">
    <citation type="journal article" date="2020" name="ISME J.">
        <title>Uncovering the hidden diversity of litter-decomposition mechanisms in mushroom-forming fungi.</title>
        <authorList>
            <person name="Floudas D."/>
            <person name="Bentzer J."/>
            <person name="Ahren D."/>
            <person name="Johansson T."/>
            <person name="Persson P."/>
            <person name="Tunlid A."/>
        </authorList>
    </citation>
    <scope>NUCLEOTIDE SEQUENCE [LARGE SCALE GENOMIC DNA]</scope>
    <source>
        <strain evidence="3 4">CBS 101986</strain>
    </source>
</reference>
<feature type="region of interest" description="Disordered" evidence="1">
    <location>
        <begin position="577"/>
        <end position="607"/>
    </location>
</feature>
<feature type="compositionally biased region" description="Low complexity" evidence="1">
    <location>
        <begin position="764"/>
        <end position="789"/>
    </location>
</feature>
<feature type="domain" description="F-box" evidence="2">
    <location>
        <begin position="36"/>
        <end position="81"/>
    </location>
</feature>
<dbReference type="Proteomes" id="UP000567179">
    <property type="component" value="Unassembled WGS sequence"/>
</dbReference>